<feature type="domain" description="CENP-V/GFA" evidence="4">
    <location>
        <begin position="4"/>
        <end position="119"/>
    </location>
</feature>
<dbReference type="PROSITE" id="PS51891">
    <property type="entry name" value="CENP_V_GFA"/>
    <property type="match status" value="1"/>
</dbReference>
<dbReference type="InterPro" id="IPR052355">
    <property type="entry name" value="CENP-V-like"/>
</dbReference>
<evidence type="ECO:0000256" key="1">
    <source>
        <dbReference type="ARBA" id="ARBA00005495"/>
    </source>
</evidence>
<dbReference type="GO" id="GO:0046872">
    <property type="term" value="F:metal ion binding"/>
    <property type="evidence" value="ECO:0007669"/>
    <property type="project" value="UniProtKB-KW"/>
</dbReference>
<sequence>MTVMRGSCHCGTVQFTVTLSEGVASARRCDCSLCARRGAVAVSAAKDDITYTAGRESLTLYQFNTKVAEHYFCKICGIYTHHRRRSDPDEIGVNLACLEAQTPFLAEVLVHDGQNHPNDIGEARDAGILRFTPMKDDT</sequence>
<reference evidence="5 6" key="1">
    <citation type="submission" date="2017-11" db="EMBL/GenBank/DDBJ databases">
        <title>Genomic Encyclopedia of Archaeal and Bacterial Type Strains, Phase II (KMG-II): From Individual Species to Whole Genera.</title>
        <authorList>
            <person name="Goeker M."/>
        </authorList>
    </citation>
    <scope>NUCLEOTIDE SEQUENCE [LARGE SCALE GENOMIC DNA]</scope>
    <source>
        <strain evidence="5 6">DSM 29128</strain>
    </source>
</reference>
<name>A0A2M8WNQ4_9RHOB</name>
<evidence type="ECO:0000259" key="4">
    <source>
        <dbReference type="PROSITE" id="PS51891"/>
    </source>
</evidence>
<dbReference type="OrthoDB" id="9807246at2"/>
<organism evidence="5 6">
    <name type="scientific">Yoonia maricola</name>
    <dbReference type="NCBI Taxonomy" id="420999"/>
    <lineage>
        <taxon>Bacteria</taxon>
        <taxon>Pseudomonadati</taxon>
        <taxon>Pseudomonadota</taxon>
        <taxon>Alphaproteobacteria</taxon>
        <taxon>Rhodobacterales</taxon>
        <taxon>Paracoccaceae</taxon>
        <taxon>Yoonia</taxon>
    </lineage>
</organism>
<evidence type="ECO:0000313" key="6">
    <source>
        <dbReference type="Proteomes" id="UP000228531"/>
    </source>
</evidence>
<dbReference type="SUPFAM" id="SSF51316">
    <property type="entry name" value="Mss4-like"/>
    <property type="match status" value="1"/>
</dbReference>
<protein>
    <recommendedName>
        <fullName evidence="4">CENP-V/GFA domain-containing protein</fullName>
    </recommendedName>
</protein>
<comment type="similarity">
    <text evidence="1">Belongs to the Gfa family.</text>
</comment>
<dbReference type="Proteomes" id="UP000228531">
    <property type="component" value="Unassembled WGS sequence"/>
</dbReference>
<evidence type="ECO:0000313" key="5">
    <source>
        <dbReference type="EMBL" id="PJI92555.1"/>
    </source>
</evidence>
<evidence type="ECO:0000256" key="3">
    <source>
        <dbReference type="ARBA" id="ARBA00022833"/>
    </source>
</evidence>
<dbReference type="PANTHER" id="PTHR28620">
    <property type="entry name" value="CENTROMERE PROTEIN V"/>
    <property type="match status" value="1"/>
</dbReference>
<dbReference type="GO" id="GO:0016846">
    <property type="term" value="F:carbon-sulfur lyase activity"/>
    <property type="evidence" value="ECO:0007669"/>
    <property type="project" value="InterPro"/>
</dbReference>
<evidence type="ECO:0000256" key="2">
    <source>
        <dbReference type="ARBA" id="ARBA00022723"/>
    </source>
</evidence>
<gene>
    <name evidence="5" type="ORF">BC777_1408</name>
</gene>
<dbReference type="Pfam" id="PF04828">
    <property type="entry name" value="GFA"/>
    <property type="match status" value="1"/>
</dbReference>
<dbReference type="AlphaFoldDB" id="A0A2M8WNQ4"/>
<dbReference type="PANTHER" id="PTHR28620:SF1">
    <property type="entry name" value="CENP-V_GFA DOMAIN-CONTAINING PROTEIN"/>
    <property type="match status" value="1"/>
</dbReference>
<accession>A0A2M8WNQ4</accession>
<proteinExistence type="inferred from homology"/>
<keyword evidence="6" id="KW-1185">Reference proteome</keyword>
<keyword evidence="3" id="KW-0862">Zinc</keyword>
<comment type="caution">
    <text evidence="5">The sequence shown here is derived from an EMBL/GenBank/DDBJ whole genome shotgun (WGS) entry which is preliminary data.</text>
</comment>
<dbReference type="Gene3D" id="2.170.150.70">
    <property type="match status" value="1"/>
</dbReference>
<dbReference type="InterPro" id="IPR006913">
    <property type="entry name" value="CENP-V/GFA"/>
</dbReference>
<dbReference type="InterPro" id="IPR011057">
    <property type="entry name" value="Mss4-like_sf"/>
</dbReference>
<keyword evidence="2" id="KW-0479">Metal-binding</keyword>
<dbReference type="EMBL" id="PGTY01000001">
    <property type="protein sequence ID" value="PJI92555.1"/>
    <property type="molecule type" value="Genomic_DNA"/>
</dbReference>